<dbReference type="GO" id="GO:0005829">
    <property type="term" value="C:cytosol"/>
    <property type="evidence" value="ECO:0007669"/>
    <property type="project" value="TreeGrafter"/>
</dbReference>
<dbReference type="Pfam" id="PF00248">
    <property type="entry name" value="Aldo_ket_red"/>
    <property type="match status" value="1"/>
</dbReference>
<dbReference type="InterPro" id="IPR023210">
    <property type="entry name" value="NADP_OxRdtase_dom"/>
</dbReference>
<sequence length="223" mass="24798">MTKSATKEGTKRYAQRFAARAASGHFREAQRMLLSSLGLGTYLGAPDQKTDEAYAAAVVAAAESGINVFDSAINYRFQRSERSIGVALEQLAAKGFSREEIVLSTKGGYLTPDGSMPSDANEYFFREYIQQGIFTARDLAAGSHCMTPKFLKDQLGRSLKNLGVECLDVYYLHNPETQLSEIAKPEFLDRLRAAFEFLESAVETGKIRYYGTATWNGFRKDPR</sequence>
<accession>A0A7V8NUS6</accession>
<dbReference type="PANTHER" id="PTHR42686">
    <property type="entry name" value="GH17980P-RELATED"/>
    <property type="match status" value="1"/>
</dbReference>
<feature type="non-terminal residue" evidence="2">
    <location>
        <position position="223"/>
    </location>
</feature>
<dbReference type="InterPro" id="IPR036812">
    <property type="entry name" value="NAD(P)_OxRdtase_dom_sf"/>
</dbReference>
<dbReference type="InterPro" id="IPR020471">
    <property type="entry name" value="AKR"/>
</dbReference>
<evidence type="ECO:0000313" key="2">
    <source>
        <dbReference type="EMBL" id="MBA0087935.1"/>
    </source>
</evidence>
<dbReference type="Gene3D" id="3.20.20.100">
    <property type="entry name" value="NADP-dependent oxidoreductase domain"/>
    <property type="match status" value="1"/>
</dbReference>
<dbReference type="EMBL" id="JACDQQ010002258">
    <property type="protein sequence ID" value="MBA0087935.1"/>
    <property type="molecule type" value="Genomic_DNA"/>
</dbReference>
<dbReference type="Proteomes" id="UP000567293">
    <property type="component" value="Unassembled WGS sequence"/>
</dbReference>
<feature type="domain" description="NADP-dependent oxidoreductase" evidence="1">
    <location>
        <begin position="37"/>
        <end position="215"/>
    </location>
</feature>
<name>A0A7V8NUS6_9BACT</name>
<gene>
    <name evidence="2" type="ORF">HRJ53_23360</name>
</gene>
<organism evidence="2 3">
    <name type="scientific">Candidatus Acidiferrum panamense</name>
    <dbReference type="NCBI Taxonomy" id="2741543"/>
    <lineage>
        <taxon>Bacteria</taxon>
        <taxon>Pseudomonadati</taxon>
        <taxon>Acidobacteriota</taxon>
        <taxon>Terriglobia</taxon>
        <taxon>Candidatus Acidiferrales</taxon>
        <taxon>Candidatus Acidiferrum</taxon>
    </lineage>
</organism>
<dbReference type="AlphaFoldDB" id="A0A7V8NUS6"/>
<dbReference type="SUPFAM" id="SSF51430">
    <property type="entry name" value="NAD(P)-linked oxidoreductase"/>
    <property type="match status" value="1"/>
</dbReference>
<comment type="caution">
    <text evidence="2">The sequence shown here is derived from an EMBL/GenBank/DDBJ whole genome shotgun (WGS) entry which is preliminary data.</text>
</comment>
<dbReference type="CDD" id="cd19099">
    <property type="entry name" value="AKR_unchar"/>
    <property type="match status" value="1"/>
</dbReference>
<proteinExistence type="predicted"/>
<dbReference type="GO" id="GO:0016491">
    <property type="term" value="F:oxidoreductase activity"/>
    <property type="evidence" value="ECO:0007669"/>
    <property type="project" value="InterPro"/>
</dbReference>
<dbReference type="PANTHER" id="PTHR42686:SF1">
    <property type="entry name" value="GH17980P-RELATED"/>
    <property type="match status" value="1"/>
</dbReference>
<evidence type="ECO:0000259" key="1">
    <source>
        <dbReference type="Pfam" id="PF00248"/>
    </source>
</evidence>
<protein>
    <submittedName>
        <fullName evidence="2">Aldo/keto reductase</fullName>
    </submittedName>
</protein>
<reference evidence="2" key="1">
    <citation type="submission" date="2020-06" db="EMBL/GenBank/DDBJ databases">
        <title>Legume-microbial interactions unlock mineral nutrients during tropical forest succession.</title>
        <authorList>
            <person name="Epihov D.Z."/>
        </authorList>
    </citation>
    <scope>NUCLEOTIDE SEQUENCE [LARGE SCALE GENOMIC DNA]</scope>
    <source>
        <strain evidence="2">Pan2503</strain>
    </source>
</reference>
<evidence type="ECO:0000313" key="3">
    <source>
        <dbReference type="Proteomes" id="UP000567293"/>
    </source>
</evidence>
<keyword evidence="3" id="KW-1185">Reference proteome</keyword>